<feature type="compositionally biased region" description="Polar residues" evidence="8">
    <location>
        <begin position="201"/>
        <end position="211"/>
    </location>
</feature>
<comment type="subcellular location">
    <subcellularLocation>
        <location evidence="2">Cytoplasm</location>
        <location evidence="2">Cytoskeleton</location>
        <location evidence="2">Spindle</location>
    </subcellularLocation>
    <subcellularLocation>
        <location evidence="1">Nucleus</location>
    </subcellularLocation>
</comment>
<dbReference type="Proteomes" id="UP000242287">
    <property type="component" value="Unassembled WGS sequence"/>
</dbReference>
<dbReference type="Gene3D" id="6.10.250.2990">
    <property type="match status" value="1"/>
</dbReference>
<keyword evidence="6" id="KW-0206">Cytoskeleton</keyword>
<keyword evidence="7" id="KW-0539">Nucleus</keyword>
<feature type="compositionally biased region" description="Basic and acidic residues" evidence="8">
    <location>
        <begin position="752"/>
        <end position="761"/>
    </location>
</feature>
<reference evidence="10 11" key="1">
    <citation type="submission" date="2014-02" db="EMBL/GenBank/DDBJ databases">
        <title>Transposable element dynamics among asymbiotic and ectomycorrhizal Amanita fungi.</title>
        <authorList>
            <consortium name="DOE Joint Genome Institute"/>
            <person name="Hess J."/>
            <person name="Skrede I."/>
            <person name="Wolfe B."/>
            <person name="LaButti K."/>
            <person name="Ohm R.A."/>
            <person name="Grigoriev I.V."/>
            <person name="Pringle A."/>
        </authorList>
    </citation>
    <scope>NUCLEOTIDE SEQUENCE [LARGE SCALE GENOMIC DNA]</scope>
    <source>
        <strain evidence="10 11">SKay4041</strain>
    </source>
</reference>
<evidence type="ECO:0000256" key="6">
    <source>
        <dbReference type="ARBA" id="ARBA00023212"/>
    </source>
</evidence>
<evidence type="ECO:0000256" key="1">
    <source>
        <dbReference type="ARBA" id="ARBA00004123"/>
    </source>
</evidence>
<feature type="compositionally biased region" description="Low complexity" evidence="8">
    <location>
        <begin position="794"/>
        <end position="812"/>
    </location>
</feature>
<feature type="compositionally biased region" description="Low complexity" evidence="8">
    <location>
        <begin position="1029"/>
        <end position="1038"/>
    </location>
</feature>
<feature type="compositionally biased region" description="Basic and acidic residues" evidence="8">
    <location>
        <begin position="220"/>
        <end position="229"/>
    </location>
</feature>
<dbReference type="PANTHER" id="PTHR13142">
    <property type="entry name" value="INNER CENTROMERE PROTEIN"/>
    <property type="match status" value="1"/>
</dbReference>
<keyword evidence="11" id="KW-1185">Reference proteome</keyword>
<dbReference type="AlphaFoldDB" id="A0A2A9NU12"/>
<keyword evidence="4" id="KW-0963">Cytoplasm</keyword>
<feature type="domain" description="Inner centromere protein ARK-binding" evidence="9">
    <location>
        <begin position="1056"/>
        <end position="1112"/>
    </location>
</feature>
<dbReference type="GO" id="GO:0005634">
    <property type="term" value="C:nucleus"/>
    <property type="evidence" value="ECO:0007669"/>
    <property type="project" value="UniProtKB-SubCell"/>
</dbReference>
<feature type="region of interest" description="Disordered" evidence="8">
    <location>
        <begin position="749"/>
        <end position="941"/>
    </location>
</feature>
<sequence>MATDPGRQLFKDQVQTHGFSFLDDYLDNILSNAKQDTLIELVKTPGRKRPFAQARFASNLKVAALSFQEEGEREANGFLKHKEPPRAPNVPKDCEPKAVVPVLSSVTPSITMHDSFPPPHTETVELSIIAEDDENAEKSHLSLSHGSLVTHSAIKEQTQRPERQHSTADSKKQSLNIEQVHGMSTVLPPLGLTEVQHNASETLDNGSNDIHSVNDDEGEESYHEDTHEHPPRDLFVEASAKALQLINTVEPPPVASNLHDECTIETTAPVRDPDLAPSSPKNKIDTSIFPPLPAVAPFRKSMRTIPDNTSNIISQSAVTPGAAIVGKRTSWLQKARQAKAMELAGRTTMASLNNSSLLQSSVSSSTTIAKRKSTEMHAAELTEEEHERHHKAAKNAEGDSAPTKGNIGSKEDDTGVIDRPTQAVVSPFPPKEVMVIDEDGMLDRLRKTVEGLGAHVGKGKSLGGSAAANALAEARAAAEARVAERNIKEGKQTTRICDGIADKPHTGREVDHHPSVKATELAGKDLGQVTLVESASTTIKEIPTLKGRTSDQCSDRSLLLEHAKPLETQSSASLLQAPIFVPPPGPVFNKPPPVFIPPAKPQTSTQANSLYDPQPTSSSKPDSGILRLEPSTSAVVSVPVQPAPGSQDSRLGAFDNHSNSPIWTVGSQYEDYTNPEHVICDEDDSWPIDEKLAEGVEWTYGNTKEDSLTWSTAHSQPNDTENLSAVVFRPGPTQTHSRGPIQKLVSPVPSCKEVDMERPESDIQSDGGESEEDAVIQNPGTSTISLVESQITRSQSQMSMSSSVSSQSQPSQGGFFGQATKLFSNIMGSGKKGKPEVQKVLQKAAQQEEADKKATRLKEMENRRQLAIQRKAEEEKARMLEQEKKTKEESERRKREREEHTEKRPLKAQNSRKVSRRKYSNSPGENPWQEDDNTKKRKIEEKKVEIKKYMVSVNPPKSAIKPATKMPSALSSSTAYNSSLNTNAAMVAKAVKSSTPVNAASKGKAKAKVKPIDVEDDVHPSHIVQTQMAARAKAQLQAAKHESAPNVPSENIELPEINSEYSDSEDENRPRTFDLPEWAQSPELRLALEQQSTINPDDIFGAIQPLKMEELFKTRSSRFRARTSSANWTGTDRLTAEEEREYVRRMGFK</sequence>
<dbReference type="GO" id="GO:0005819">
    <property type="term" value="C:spindle"/>
    <property type="evidence" value="ECO:0007669"/>
    <property type="project" value="UniProtKB-SubCell"/>
</dbReference>
<comment type="similarity">
    <text evidence="3">Belongs to the INCENP family.</text>
</comment>
<evidence type="ECO:0000313" key="10">
    <source>
        <dbReference type="EMBL" id="PFH54465.1"/>
    </source>
</evidence>
<dbReference type="EMBL" id="KZ301969">
    <property type="protein sequence ID" value="PFH54465.1"/>
    <property type="molecule type" value="Genomic_DNA"/>
</dbReference>
<evidence type="ECO:0000256" key="4">
    <source>
        <dbReference type="ARBA" id="ARBA00022490"/>
    </source>
</evidence>
<feature type="region of interest" description="Disordered" evidence="8">
    <location>
        <begin position="269"/>
        <end position="288"/>
    </location>
</feature>
<accession>A0A2A9NU12</accession>
<feature type="compositionally biased region" description="Basic and acidic residues" evidence="8">
    <location>
        <begin position="849"/>
        <end position="905"/>
    </location>
</feature>
<evidence type="ECO:0000259" key="9">
    <source>
        <dbReference type="Pfam" id="PF03941"/>
    </source>
</evidence>
<evidence type="ECO:0000256" key="2">
    <source>
        <dbReference type="ARBA" id="ARBA00004186"/>
    </source>
</evidence>
<name>A0A2A9NU12_9AGAR</name>
<dbReference type="OrthoDB" id="6123at2759"/>
<feature type="region of interest" description="Disordered" evidence="8">
    <location>
        <begin position="993"/>
        <end position="1078"/>
    </location>
</feature>
<feature type="compositionally biased region" description="Basic and acidic residues" evidence="8">
    <location>
        <begin position="932"/>
        <end position="941"/>
    </location>
</feature>
<evidence type="ECO:0000256" key="3">
    <source>
        <dbReference type="ARBA" id="ARBA00010042"/>
    </source>
</evidence>
<evidence type="ECO:0000256" key="7">
    <source>
        <dbReference type="ARBA" id="ARBA00023242"/>
    </source>
</evidence>
<proteinExistence type="inferred from homology"/>
<keyword evidence="5" id="KW-0159">Chromosome partition</keyword>
<protein>
    <recommendedName>
        <fullName evidence="9">Inner centromere protein ARK-binding domain-containing protein</fullName>
    </recommendedName>
</protein>
<dbReference type="Pfam" id="PF03941">
    <property type="entry name" value="INCENP_ARK-bind"/>
    <property type="match status" value="1"/>
</dbReference>
<feature type="compositionally biased region" description="Basic and acidic residues" evidence="8">
    <location>
        <begin position="1010"/>
        <end position="1020"/>
    </location>
</feature>
<dbReference type="InterPro" id="IPR005635">
    <property type="entry name" value="Inner_centromere_prot_ARK-bd"/>
</dbReference>
<feature type="region of interest" description="Disordered" evidence="8">
    <location>
        <begin position="201"/>
        <end position="229"/>
    </location>
</feature>
<evidence type="ECO:0000256" key="8">
    <source>
        <dbReference type="SAM" id="MobiDB-lite"/>
    </source>
</evidence>
<feature type="region of interest" description="Disordered" evidence="8">
    <location>
        <begin position="363"/>
        <end position="415"/>
    </location>
</feature>
<dbReference type="GO" id="GO:0007059">
    <property type="term" value="P:chromosome segregation"/>
    <property type="evidence" value="ECO:0007669"/>
    <property type="project" value="UniProtKB-KW"/>
</dbReference>
<feature type="compositionally biased region" description="Polar residues" evidence="8">
    <location>
        <begin position="602"/>
        <end position="621"/>
    </location>
</feature>
<evidence type="ECO:0000256" key="5">
    <source>
        <dbReference type="ARBA" id="ARBA00022829"/>
    </source>
</evidence>
<feature type="region of interest" description="Disordered" evidence="8">
    <location>
        <begin position="595"/>
        <end position="626"/>
    </location>
</feature>
<dbReference type="STRING" id="703135.A0A2A9NU12"/>
<dbReference type="PANTHER" id="PTHR13142:SF1">
    <property type="entry name" value="INNER CENTROMERE PROTEIN"/>
    <property type="match status" value="1"/>
</dbReference>
<organism evidence="10 11">
    <name type="scientific">Amanita thiersii Skay4041</name>
    <dbReference type="NCBI Taxonomy" id="703135"/>
    <lineage>
        <taxon>Eukaryota</taxon>
        <taxon>Fungi</taxon>
        <taxon>Dikarya</taxon>
        <taxon>Basidiomycota</taxon>
        <taxon>Agaricomycotina</taxon>
        <taxon>Agaricomycetes</taxon>
        <taxon>Agaricomycetidae</taxon>
        <taxon>Agaricales</taxon>
        <taxon>Pluteineae</taxon>
        <taxon>Amanitaceae</taxon>
        <taxon>Amanita</taxon>
    </lineage>
</organism>
<gene>
    <name evidence="10" type="ORF">AMATHDRAFT_45</name>
</gene>
<feature type="compositionally biased region" description="Polar residues" evidence="8">
    <location>
        <begin position="778"/>
        <end position="793"/>
    </location>
</feature>
<evidence type="ECO:0000313" key="11">
    <source>
        <dbReference type="Proteomes" id="UP000242287"/>
    </source>
</evidence>